<evidence type="ECO:0000313" key="2">
    <source>
        <dbReference type="EMBL" id="XCN71612.1"/>
    </source>
</evidence>
<evidence type="ECO:0000256" key="1">
    <source>
        <dbReference type="SAM" id="MobiDB-lite"/>
    </source>
</evidence>
<protein>
    <submittedName>
        <fullName evidence="2">Uncharacterized protein</fullName>
    </submittedName>
</protein>
<feature type="compositionally biased region" description="Polar residues" evidence="1">
    <location>
        <begin position="14"/>
        <end position="27"/>
    </location>
</feature>
<sequence length="98" mass="11221">MIKEWLQAPKSENESQYNTRPRNQLNAETGKVAKVRQKTEGDRRRQKKMTGQSRGTTGGAGSKKYFSFMGLQKNPIDRKARVKFTIKGRQLKLISSFS</sequence>
<accession>A0AAU8LQV9</accession>
<proteinExistence type="predicted"/>
<gene>
    <name evidence="2" type="ORF">Q3M24_15010</name>
</gene>
<dbReference type="KEGG" id="eaj:Q3M24_15010"/>
<dbReference type="EMBL" id="CP159373">
    <property type="protein sequence ID" value="XCN71612.1"/>
    <property type="molecule type" value="Genomic_DNA"/>
</dbReference>
<feature type="region of interest" description="Disordered" evidence="1">
    <location>
        <begin position="1"/>
        <end position="66"/>
    </location>
</feature>
<dbReference type="AlphaFoldDB" id="A0AAU8LQV9"/>
<reference evidence="2" key="2">
    <citation type="submission" date="2024-06" db="EMBL/GenBank/DDBJ databases">
        <authorList>
            <person name="Plum-Jensen L.E."/>
            <person name="Schramm A."/>
            <person name="Marshall I.P.G."/>
        </authorList>
    </citation>
    <scope>NUCLEOTIDE SEQUENCE</scope>
    <source>
        <strain evidence="2">Rat1</strain>
    </source>
</reference>
<reference evidence="2" key="1">
    <citation type="journal article" date="2024" name="Syst. Appl. Microbiol.">
        <title>First single-strain enrichments of Electrothrix cable bacteria, description of E. aestuarii sp. nov. and E. rattekaaiensis sp. nov., and proposal of a cable bacteria taxonomy following the rules of the SeqCode.</title>
        <authorList>
            <person name="Plum-Jensen L.E."/>
            <person name="Schramm A."/>
            <person name="Marshall I.P.G."/>
        </authorList>
    </citation>
    <scope>NUCLEOTIDE SEQUENCE</scope>
    <source>
        <strain evidence="2">Rat1</strain>
    </source>
</reference>
<name>A0AAU8LQV9_9BACT</name>
<organism evidence="2">
    <name type="scientific">Candidatus Electrothrix aestuarii</name>
    <dbReference type="NCBI Taxonomy" id="3062594"/>
    <lineage>
        <taxon>Bacteria</taxon>
        <taxon>Pseudomonadati</taxon>
        <taxon>Thermodesulfobacteriota</taxon>
        <taxon>Desulfobulbia</taxon>
        <taxon>Desulfobulbales</taxon>
        <taxon>Desulfobulbaceae</taxon>
        <taxon>Candidatus Electrothrix</taxon>
    </lineage>
</organism>